<dbReference type="Proteomes" id="UP000008143">
    <property type="component" value="Chromosome 9"/>
</dbReference>
<feature type="region of interest" description="Disordered" evidence="1">
    <location>
        <begin position="430"/>
        <end position="474"/>
    </location>
</feature>
<feature type="compositionally biased region" description="Polar residues" evidence="1">
    <location>
        <begin position="570"/>
        <end position="608"/>
    </location>
</feature>
<feature type="region of interest" description="Disordered" evidence="1">
    <location>
        <begin position="930"/>
        <end position="980"/>
    </location>
</feature>
<dbReference type="GeneID" id="116407753"/>
<dbReference type="OrthoDB" id="8904524at2759"/>
<evidence type="ECO:0000313" key="5">
    <source>
        <dbReference type="RefSeq" id="XP_031749583.1"/>
    </source>
</evidence>
<feature type="compositionally biased region" description="Polar residues" evidence="1">
    <location>
        <begin position="403"/>
        <end position="417"/>
    </location>
</feature>
<feature type="region of interest" description="Disordered" evidence="1">
    <location>
        <begin position="289"/>
        <end position="320"/>
    </location>
</feature>
<feature type="region of interest" description="Disordered" evidence="1">
    <location>
        <begin position="1155"/>
        <end position="1227"/>
    </location>
</feature>
<keyword evidence="4" id="KW-1185">Reference proteome</keyword>
<accession>A0A803KAS9</accession>
<organism evidence="3">
    <name type="scientific">Xenopus tropicalis</name>
    <name type="common">Western clawed frog</name>
    <name type="synonym">Silurana tropicalis</name>
    <dbReference type="NCBI Taxonomy" id="8364"/>
    <lineage>
        <taxon>Eukaryota</taxon>
        <taxon>Metazoa</taxon>
        <taxon>Chordata</taxon>
        <taxon>Craniata</taxon>
        <taxon>Vertebrata</taxon>
        <taxon>Euteleostomi</taxon>
        <taxon>Amphibia</taxon>
        <taxon>Batrachia</taxon>
        <taxon>Anura</taxon>
        <taxon>Pipoidea</taxon>
        <taxon>Pipidae</taxon>
        <taxon>Xenopodinae</taxon>
        <taxon>Xenopus</taxon>
        <taxon>Silurana</taxon>
    </lineage>
</organism>
<dbReference type="InterPro" id="IPR018769">
    <property type="entry name" value="VgrG2_DUF2345"/>
</dbReference>
<feature type="compositionally biased region" description="Polar residues" evidence="1">
    <location>
        <begin position="1182"/>
        <end position="1193"/>
    </location>
</feature>
<feature type="region of interest" description="Disordered" evidence="1">
    <location>
        <begin position="570"/>
        <end position="630"/>
    </location>
</feature>
<feature type="region of interest" description="Disordered" evidence="1">
    <location>
        <begin position="785"/>
        <end position="806"/>
    </location>
</feature>
<dbReference type="Xenbase" id="XB-GENE-29093151">
    <property type="gene designation" value="LOC116407753"/>
</dbReference>
<name>A0A803KAS9_XENTR</name>
<dbReference type="GeneTree" id="ENSGT01000000220125"/>
<feature type="compositionally biased region" description="Polar residues" evidence="1">
    <location>
        <begin position="952"/>
        <end position="964"/>
    </location>
</feature>
<evidence type="ECO:0000256" key="1">
    <source>
        <dbReference type="SAM" id="MobiDB-lite"/>
    </source>
</evidence>
<feature type="compositionally biased region" description="Polar residues" evidence="1">
    <location>
        <begin position="702"/>
        <end position="750"/>
    </location>
</feature>
<dbReference type="RefSeq" id="XP_031749583.1">
    <property type="nucleotide sequence ID" value="XM_031893723.1"/>
</dbReference>
<reference evidence="3" key="2">
    <citation type="submission" date="2021-03" db="UniProtKB">
        <authorList>
            <consortium name="Ensembl"/>
        </authorList>
    </citation>
    <scope>IDENTIFICATION</scope>
</reference>
<evidence type="ECO:0000259" key="2">
    <source>
        <dbReference type="Pfam" id="PF10106"/>
    </source>
</evidence>
<feature type="compositionally biased region" description="Low complexity" evidence="1">
    <location>
        <begin position="1208"/>
        <end position="1217"/>
    </location>
</feature>
<feature type="compositionally biased region" description="Polar residues" evidence="1">
    <location>
        <begin position="306"/>
        <end position="320"/>
    </location>
</feature>
<feature type="compositionally biased region" description="Polar residues" evidence="1">
    <location>
        <begin position="430"/>
        <end position="466"/>
    </location>
</feature>
<feature type="region of interest" description="Disordered" evidence="1">
    <location>
        <begin position="172"/>
        <end position="201"/>
    </location>
</feature>
<dbReference type="Ensembl" id="ENSXETT00000114480">
    <property type="protein sequence ID" value="ENSXETP00000117520"/>
    <property type="gene ID" value="ENSXETG00000048939"/>
</dbReference>
<feature type="region of interest" description="Disordered" evidence="1">
    <location>
        <begin position="819"/>
        <end position="916"/>
    </location>
</feature>
<reference evidence="5" key="3">
    <citation type="submission" date="2025-04" db="UniProtKB">
        <authorList>
            <consortium name="RefSeq"/>
        </authorList>
    </citation>
    <scope>IDENTIFICATION</scope>
    <source>
        <strain evidence="5">Nigerian</strain>
        <tissue evidence="5">Liver and blood</tissue>
    </source>
</reference>
<reference evidence="3" key="1">
    <citation type="journal article" date="2010" name="Science">
        <title>The genome of the Western clawed frog Xenopus tropicalis.</title>
        <authorList>
            <person name="Hellsten U."/>
            <person name="Harland R.M."/>
            <person name="Gilchrist M.J."/>
            <person name="Hendrix D."/>
            <person name="Jurka J."/>
            <person name="Kapitonov V."/>
            <person name="Ovcharenko I."/>
            <person name="Putnam N.H."/>
            <person name="Shu S."/>
            <person name="Taher L."/>
            <person name="Blitz I.L."/>
            <person name="Blumberg B."/>
            <person name="Dichmann D.S."/>
            <person name="Dubchak I."/>
            <person name="Amaya E."/>
            <person name="Detter J.C."/>
            <person name="Fletcher R."/>
            <person name="Gerhard D.S."/>
            <person name="Goodstein D."/>
            <person name="Graves T."/>
            <person name="Grigoriev I.V."/>
            <person name="Grimwood J."/>
            <person name="Kawashima T."/>
            <person name="Lindquist E."/>
            <person name="Lucas S.M."/>
            <person name="Mead P.E."/>
            <person name="Mitros T."/>
            <person name="Ogino H."/>
            <person name="Ohta Y."/>
            <person name="Poliakov A.V."/>
            <person name="Pollet N."/>
            <person name="Robert J."/>
            <person name="Salamov A."/>
            <person name="Sater A.K."/>
            <person name="Schmutz J."/>
            <person name="Terry A."/>
            <person name="Vize P.D."/>
            <person name="Warren W.C."/>
            <person name="Wells D."/>
            <person name="Wills A."/>
            <person name="Wilson R.K."/>
            <person name="Zimmerman L.B."/>
            <person name="Zorn A.M."/>
            <person name="Grainger R."/>
            <person name="Grammer T."/>
            <person name="Khokha M.K."/>
            <person name="Richardson P.M."/>
            <person name="Rokhsar D.S."/>
        </authorList>
    </citation>
    <scope>NUCLEOTIDE SEQUENCE [LARGE SCALE GENOMIC DNA]</scope>
    <source>
        <strain evidence="3">Nigerian</strain>
    </source>
</reference>
<feature type="compositionally biased region" description="Basic and acidic residues" evidence="1">
    <location>
        <begin position="181"/>
        <end position="194"/>
    </location>
</feature>
<evidence type="ECO:0000313" key="4">
    <source>
        <dbReference type="Proteomes" id="UP000008143"/>
    </source>
</evidence>
<dbReference type="KEGG" id="xtr:116407753"/>
<feature type="region of interest" description="Disordered" evidence="1">
    <location>
        <begin position="394"/>
        <end position="417"/>
    </location>
</feature>
<dbReference type="AGR" id="Xenbase:XB-GENE-29093151"/>
<gene>
    <name evidence="3 5 6" type="primary">LOC116407753</name>
</gene>
<dbReference type="Pfam" id="PF10106">
    <property type="entry name" value="DUF2345"/>
    <property type="match status" value="1"/>
</dbReference>
<evidence type="ECO:0000313" key="6">
    <source>
        <dbReference type="Xenbase" id="XB-GENE-29093151"/>
    </source>
</evidence>
<protein>
    <submittedName>
        <fullName evidence="3">Uncharacterized LOC116407753</fullName>
    </submittedName>
    <submittedName>
        <fullName evidence="5">Uncharacterized protein LOC116407753</fullName>
    </submittedName>
</protein>
<feature type="compositionally biased region" description="Polar residues" evidence="1">
    <location>
        <begin position="1155"/>
        <end position="1171"/>
    </location>
</feature>
<dbReference type="AlphaFoldDB" id="A0A803KAS9"/>
<feature type="region of interest" description="Disordered" evidence="1">
    <location>
        <begin position="679"/>
        <end position="761"/>
    </location>
</feature>
<feature type="domain" description="DUF2345" evidence="2">
    <location>
        <begin position="1047"/>
        <end position="1156"/>
    </location>
</feature>
<feature type="compositionally biased region" description="Polar residues" evidence="1">
    <location>
        <begin position="828"/>
        <end position="892"/>
    </location>
</feature>
<feature type="region of interest" description="Disordered" evidence="1">
    <location>
        <begin position="504"/>
        <end position="550"/>
    </location>
</feature>
<feature type="compositionally biased region" description="Polar residues" evidence="1">
    <location>
        <begin position="616"/>
        <end position="625"/>
    </location>
</feature>
<proteinExistence type="predicted"/>
<sequence length="1227" mass="135315">MGNNKLRVGIFSRDRIDHYTWLINLLKGPRFQSVVNEVSPVYVGNNLIDFMNNVAQCTFAILYHTQKRGRLNVTDVTDSLYDDELKTLSSMLGKPMVIVVLDDLKDSSDARKEDILESQPKIKEYSCALFLISEREKEAFIPGGSAGSDLEWTEAHTSITAKIDHIMKIMGKSSPSHKRSNIKEHAEEKGRKEPTPAQKNQAFHDEAKGSTINRGCLWRWCCCSCCKEKAQKSQALYDEAKGSNKHGEHCWWCRCCCWLWCSSQCCPCCPCCRCDPNTLKEEKAKILNEEPEQSNFLPESPVLDQPSRQENTVPTTRSWEQNDYTQHVASQYNDQEEKIATDPPSPGTVMWDSQANENSLNLFEHSNPTSPINIEQEQWQVPDKNHSGTLLSLQNKQEKKNDTQVSTTQAASDTLVPTTVQVELQANETSLYPSETSNPPSPANVEQEQGVWTDTNPSGSSLSSQNEKQEKKDNTQISITQAAIDPPLPIKDKFEIQAKRTSLHLSENSSQTSPINMEQEQGQGTDKYNSGSLLSSQNQEKTNNTQVSTTKAATDPLVLIAVQGELQANETSLYSSETSNPPSPANVEQEQGIGTDTNPSGSSLSSQNEKQEMKNDTQMSTTQAATDPPLPIKDKLEMQANVTSLHLPENSSQTSLINMEKGQGIDKNTSDSLLYSQNKEQEKTNDTQVSTTKAVTDPLVPTTDQGESQANENSLHPSKTLNPPSPANVEQEQGIGTDTNPSGSSLSSQNEKQEKKDDTQISTTYAATYPPLPIKDKLEMQANGTSLHLSENSSQTSPINMEQGQGTDKYISDSLLSSQNKEQEKMNDTQVSTTQAVTNPLVPTTVQGESQANETSLHPSETSNPPSPANVEQEQGTGTDTNPSGSSLSSQNEKQEKKDNTQISTIHAATDPSLAIKDKLEMQANVTSLHLSKTSNPPSPANVEQEQGIGTGTNPSGSSLSSQNEKQENKNDTQMSTTQAATDPVKLELQANETLELQANETLELHSKETMELQANETLELQANETLELHSKETLELQANETLEFQANETLELQANETLELHSKETMELQANETLELQANETLELQANETLELHSKETLELQANETLEFQANETLELQANETLELQANETLELQANETLELQANETLELQANKTSLYTSESSNQPSPTNVELKQEQGKGAETNPSAALLSSQNREQEKKNDPEISANTPTTTELLLPTKEEEGMEVL</sequence>
<evidence type="ECO:0000313" key="3">
    <source>
        <dbReference type="Ensembl" id="ENSXETP00000117520"/>
    </source>
</evidence>